<protein>
    <submittedName>
        <fullName evidence="3">Uncharacterized protein LOC104705067</fullName>
    </submittedName>
</protein>
<feature type="domain" description="Reverse transcriptase" evidence="1">
    <location>
        <begin position="69"/>
        <end position="346"/>
    </location>
</feature>
<sequence>MADSRKSINTIHNLTDENGNRYESQEEISAHCADYFENLFNDQDEATSMEQSDMNLLLSYRYITAAIREFFSSGSLLKQWNVTTLTLIPKSVNATTAADFRPISCLNTLYKVIAKLLTNRLQSLLSTVVSPFQSAFLPGRSLAENVLLATEMVHGYNWRNISPRGMLKVDLRKAFDSVRWDFVISALRAIQLPERFINWVYQCISTPSFTVCVNGCHGGFFKSSKGLRQGDPLSPYLFVLAMEVFSKLLQTRFDAGYIQYHPKASDLSISHLMFADDVMIFFDGGHSSLHGICETLDDFASWSGLKVNKDKSQLFHGGLENNGSLMLETYGFPLGALPIRYLGLPLMHRRLRIAEYEPLLEKISSKFRSWVTKSLSFAGRLQLISSVIFGSINFWMSTFILPKGCIKRIESLCARFLWSGNIDEGKGAKVVWEVVCLPKSEGGLGLRRLSDWNRTLLLKLVWRLFEPSNSLWAAWHHLHHLRNDSLWDVHYPTGASWAWKTLLNLRPLAEKFIKCRVGNGFTASFWFDSWTLLGPLINRLGDYGARSLRIPISAKVVEAIEGAGWRLPLSRSPAAREIHDHLRTLQPPSPEQDQDVYIWCVDNKPYHRFSTAATWEAMRPRKPKQSWTKSIWFRGAVPKFAFHMWVSHLNRLPTRQRLSSWGIIQFDACCLCSIASETRDHIFLVCEFAAQVWKLTFTRICPRQRLFSSWSELLSWTRQASPTAPSLIRKLSAQVVVYNLWRQRNNILHNSFRLAPSIIFKFVDREMKDIITSRGHRKRWQDLLPLWVH</sequence>
<dbReference type="CDD" id="cd01650">
    <property type="entry name" value="RT_nLTR_like"/>
    <property type="match status" value="1"/>
</dbReference>
<dbReference type="RefSeq" id="XP_010419362.1">
    <property type="nucleotide sequence ID" value="XM_010421060.1"/>
</dbReference>
<name>A0ABM0T1A0_CAMSA</name>
<dbReference type="Pfam" id="PF00078">
    <property type="entry name" value="RVT_1"/>
    <property type="match status" value="1"/>
</dbReference>
<dbReference type="Proteomes" id="UP000694864">
    <property type="component" value="Chromosome 7"/>
</dbReference>
<reference evidence="2" key="1">
    <citation type="journal article" date="2014" name="Nat. Commun.">
        <title>The emerging biofuel crop Camelina sativa retains a highly undifferentiated hexaploid genome structure.</title>
        <authorList>
            <person name="Kagale S."/>
            <person name="Koh C."/>
            <person name="Nixon J."/>
            <person name="Bollina V."/>
            <person name="Clarke W.E."/>
            <person name="Tuteja R."/>
            <person name="Spillane C."/>
            <person name="Robinson S.J."/>
            <person name="Links M.G."/>
            <person name="Clarke C."/>
            <person name="Higgins E.E."/>
            <person name="Huebert T."/>
            <person name="Sharpe A.G."/>
            <person name="Parkin I.A."/>
        </authorList>
    </citation>
    <scope>NUCLEOTIDE SEQUENCE [LARGE SCALE GENOMIC DNA]</scope>
    <source>
        <strain evidence="2">cv. DH55</strain>
    </source>
</reference>
<gene>
    <name evidence="3" type="primary">LOC104705067</name>
</gene>
<dbReference type="InterPro" id="IPR000477">
    <property type="entry name" value="RT_dom"/>
</dbReference>
<dbReference type="InterPro" id="IPR026960">
    <property type="entry name" value="RVT-Znf"/>
</dbReference>
<dbReference type="Pfam" id="PF13966">
    <property type="entry name" value="zf-RVT"/>
    <property type="match status" value="1"/>
</dbReference>
<reference evidence="3" key="2">
    <citation type="submission" date="2025-08" db="UniProtKB">
        <authorList>
            <consortium name="RefSeq"/>
        </authorList>
    </citation>
    <scope>IDENTIFICATION</scope>
    <source>
        <tissue evidence="3">Leaf</tissue>
    </source>
</reference>
<organism evidence="2 3">
    <name type="scientific">Camelina sativa</name>
    <name type="common">False flax</name>
    <name type="synonym">Myagrum sativum</name>
    <dbReference type="NCBI Taxonomy" id="90675"/>
    <lineage>
        <taxon>Eukaryota</taxon>
        <taxon>Viridiplantae</taxon>
        <taxon>Streptophyta</taxon>
        <taxon>Embryophyta</taxon>
        <taxon>Tracheophyta</taxon>
        <taxon>Spermatophyta</taxon>
        <taxon>Magnoliopsida</taxon>
        <taxon>eudicotyledons</taxon>
        <taxon>Gunneridae</taxon>
        <taxon>Pentapetalae</taxon>
        <taxon>rosids</taxon>
        <taxon>malvids</taxon>
        <taxon>Brassicales</taxon>
        <taxon>Brassicaceae</taxon>
        <taxon>Camelineae</taxon>
        <taxon>Camelina</taxon>
    </lineage>
</organism>
<evidence type="ECO:0000313" key="2">
    <source>
        <dbReference type="Proteomes" id="UP000694864"/>
    </source>
</evidence>
<proteinExistence type="predicted"/>
<dbReference type="PANTHER" id="PTHR33116">
    <property type="entry name" value="REVERSE TRANSCRIPTASE ZINC-BINDING DOMAIN-CONTAINING PROTEIN-RELATED-RELATED"/>
    <property type="match status" value="1"/>
</dbReference>
<dbReference type="GeneID" id="104705067"/>
<dbReference type="PANTHER" id="PTHR33116:SF80">
    <property type="entry name" value="REVERSE TRANSCRIPTASE ZINC-BINDING DOMAIN-CONTAINING PROTEIN"/>
    <property type="match status" value="1"/>
</dbReference>
<dbReference type="PROSITE" id="PS50878">
    <property type="entry name" value="RT_POL"/>
    <property type="match status" value="1"/>
</dbReference>
<accession>A0ABM0T1A0</accession>
<dbReference type="InterPro" id="IPR043502">
    <property type="entry name" value="DNA/RNA_pol_sf"/>
</dbReference>
<keyword evidence="2" id="KW-1185">Reference proteome</keyword>
<evidence type="ECO:0000313" key="3">
    <source>
        <dbReference type="RefSeq" id="XP_010419362.1"/>
    </source>
</evidence>
<evidence type="ECO:0000259" key="1">
    <source>
        <dbReference type="PROSITE" id="PS50878"/>
    </source>
</evidence>
<dbReference type="SUPFAM" id="SSF56672">
    <property type="entry name" value="DNA/RNA polymerases"/>
    <property type="match status" value="1"/>
</dbReference>